<dbReference type="Proteomes" id="UP000594262">
    <property type="component" value="Unplaced"/>
</dbReference>
<dbReference type="AlphaFoldDB" id="A0A7M5X2W5"/>
<dbReference type="SUPFAM" id="SSF160991">
    <property type="entry name" value="CV3147-like"/>
    <property type="match status" value="1"/>
</dbReference>
<protein>
    <recommendedName>
        <fullName evidence="1">S-Me-THD N-terminal domain-containing protein</fullName>
    </recommendedName>
</protein>
<keyword evidence="3" id="KW-1185">Reference proteome</keyword>
<dbReference type="Pfam" id="PF06032">
    <property type="entry name" value="S-Me-THD_N"/>
    <property type="match status" value="1"/>
</dbReference>
<dbReference type="EnsemblMetazoa" id="CLYHEMT016940.1">
    <property type="protein sequence ID" value="CLYHEMP016940.1"/>
    <property type="gene ID" value="CLYHEMG016940"/>
</dbReference>
<proteinExistence type="predicted"/>
<organism evidence="2 3">
    <name type="scientific">Clytia hemisphaerica</name>
    <dbReference type="NCBI Taxonomy" id="252671"/>
    <lineage>
        <taxon>Eukaryota</taxon>
        <taxon>Metazoa</taxon>
        <taxon>Cnidaria</taxon>
        <taxon>Hydrozoa</taxon>
        <taxon>Hydroidolina</taxon>
        <taxon>Leptothecata</taxon>
        <taxon>Obeliida</taxon>
        <taxon>Clytiidae</taxon>
        <taxon>Clytia</taxon>
    </lineage>
</organism>
<sequence length="475" mass="53475">MIKMLRSKRPKKKPQKAGLLVGRRATNTSDDDMISAEDFYNIAFGFGISASGGGGSFIQGLEIAQRSVADDFESVKIYKPSKLSGPGRAFVSGGIGKPESLKEPVKFGERVSKLLKYLDGQLRKNYSHLQGILPVEAGPINGLLPIYNVHAYNKKQKDPKRKIWLFDCDGAGRAVPSMTNLMYDYFPKGTCPITYNFENDAGSKKNVLLQSDEVLDGSDAEQIFTSVMMYGSDTMNGAIPFTCWQFDETMAKEEIRFPSGTYSYWKKMGKELKNSYTGKEELINFLQILNYANFYSVDFFKDRIYTSTVDDIIQVPNDRWNVGYIKFDVEANVSEKRLYFVNENLTISKLTYKDNKLETLATAPSSITTFFKDPNPDKVPIGTDGTTLEPGFIPYNTGDIDKIAKLKGVEIIIAVTDPTIPGNMNFLYENDMRKRLKDVMNKIFKELNKDNSKYIFPGIIDEVVPRPPLKKDGFS</sequence>
<name>A0A7M5X2W5_9CNID</name>
<dbReference type="RefSeq" id="XP_066936529.1">
    <property type="nucleotide sequence ID" value="XM_067080428.1"/>
</dbReference>
<dbReference type="InterPro" id="IPR027479">
    <property type="entry name" value="S-Me-THD_N_sf"/>
</dbReference>
<dbReference type="InterPro" id="IPR010318">
    <property type="entry name" value="S-Me-THD_N"/>
</dbReference>
<reference evidence="2" key="1">
    <citation type="submission" date="2021-01" db="UniProtKB">
        <authorList>
            <consortium name="EnsemblMetazoa"/>
        </authorList>
    </citation>
    <scope>IDENTIFICATION</scope>
</reference>
<evidence type="ECO:0000259" key="1">
    <source>
        <dbReference type="Pfam" id="PF06032"/>
    </source>
</evidence>
<accession>A0A7M5X2W5</accession>
<evidence type="ECO:0000313" key="3">
    <source>
        <dbReference type="Proteomes" id="UP000594262"/>
    </source>
</evidence>
<dbReference type="GeneID" id="136824261"/>
<dbReference type="Gene3D" id="3.40.1610.10">
    <property type="entry name" value="CV3147-like domain"/>
    <property type="match status" value="1"/>
</dbReference>
<evidence type="ECO:0000313" key="2">
    <source>
        <dbReference type="EnsemblMetazoa" id="CLYHEMP016940.1"/>
    </source>
</evidence>
<feature type="domain" description="S-Me-THD N-terminal" evidence="1">
    <location>
        <begin position="38"/>
        <end position="196"/>
    </location>
</feature>